<dbReference type="Gene3D" id="2.130.10.10">
    <property type="entry name" value="YVTN repeat-like/Quinoprotein amine dehydrogenase"/>
    <property type="match status" value="1"/>
</dbReference>
<name>A0A9W8BB46_9FUNG</name>
<dbReference type="PANTHER" id="PTHR43995">
    <property type="entry name" value="PRE-MRNA-PROCESSING FACTOR 19"/>
    <property type="match status" value="1"/>
</dbReference>
<dbReference type="EMBL" id="JANBQF010000805">
    <property type="protein sequence ID" value="KAJ1999028.1"/>
    <property type="molecule type" value="Genomic_DNA"/>
</dbReference>
<feature type="domain" description="U-box" evidence="16">
    <location>
        <begin position="1"/>
        <end position="87"/>
    </location>
</feature>
<dbReference type="Pfam" id="PF08606">
    <property type="entry name" value="Prp19"/>
    <property type="match status" value="1"/>
</dbReference>
<dbReference type="SUPFAM" id="SSF50978">
    <property type="entry name" value="WD40 repeat-like"/>
    <property type="match status" value="1"/>
</dbReference>
<dbReference type="SMART" id="SM00504">
    <property type="entry name" value="Ubox"/>
    <property type="match status" value="1"/>
</dbReference>
<keyword evidence="9 15" id="KW-0227">DNA damage</keyword>
<dbReference type="PANTHER" id="PTHR43995:SF1">
    <property type="entry name" value="PRE-MRNA-PROCESSING FACTOR 19"/>
    <property type="match status" value="1"/>
</dbReference>
<evidence type="ECO:0000256" key="12">
    <source>
        <dbReference type="ARBA" id="ARBA00023204"/>
    </source>
</evidence>
<dbReference type="InterPro" id="IPR013915">
    <property type="entry name" value="Prp19_cc"/>
</dbReference>
<dbReference type="InterPro" id="IPR036322">
    <property type="entry name" value="WD40_repeat_dom_sf"/>
</dbReference>
<reference evidence="17" key="1">
    <citation type="submission" date="2022-07" db="EMBL/GenBank/DDBJ databases">
        <title>Phylogenomic reconstructions and comparative analyses of Kickxellomycotina fungi.</title>
        <authorList>
            <person name="Reynolds N.K."/>
            <person name="Stajich J.E."/>
            <person name="Barry K."/>
            <person name="Grigoriev I.V."/>
            <person name="Crous P."/>
            <person name="Smith M.E."/>
        </authorList>
    </citation>
    <scope>NUCLEOTIDE SEQUENCE</scope>
    <source>
        <strain evidence="17">IMI 214461</strain>
    </source>
</reference>
<evidence type="ECO:0000256" key="10">
    <source>
        <dbReference type="ARBA" id="ARBA00022786"/>
    </source>
</evidence>
<evidence type="ECO:0000256" key="13">
    <source>
        <dbReference type="ARBA" id="ARBA00023242"/>
    </source>
</evidence>
<dbReference type="AlphaFoldDB" id="A0A9W8BB46"/>
<evidence type="ECO:0000259" key="16">
    <source>
        <dbReference type="PROSITE" id="PS51698"/>
    </source>
</evidence>
<dbReference type="GO" id="GO:0000974">
    <property type="term" value="C:Prp19 complex"/>
    <property type="evidence" value="ECO:0007669"/>
    <property type="project" value="UniProtKB-UniRule"/>
</dbReference>
<dbReference type="InterPro" id="IPR013083">
    <property type="entry name" value="Znf_RING/FYVE/PHD"/>
</dbReference>
<sequence length="545" mass="58539">MSFICTISGEAPTEPVVSAKTGRVYEKRLLQKHLEENRGREPHTDHDLSEDDIIAVHADPPTAKPRPPTLTSIPALLSAFQNEWDALVLETFTLKQQYHQVRQELSHALYQNDAACRVVARLMKERDDARLALATLQAQVGTLEPAAAAAAAPLSAVATAGDSNMDVDGAKDGTEGSIADSSDPATVFHARVAETAQNLRTTRMKREAPAKLTSADSWKSAKESFSVGSLHTTTKPGIVTLDLDRSGTLALTGGLDNHAEVYSRTTDNVIGTLKGHTKRITAALWAGNGGGLDQPILTASADKSVRLWVAKPANTEEGKDVRSMGWTKKYIVKHHKAEVVGLSIHPSGDYFASAAADGSWAIHAIDSGNVILSGTIDTPISQIAFHPDGIFLAIGTADGFAKIFDLKQQQTLATLDAANSTESAKEVTGLHFSENGYYFATVSSHKVAVWDLRKQKMVQSWTVADLPESDSAEDALFTAARFDWSGKYLALAAHSIHVLNVKGWQHLAVLPCADTVQAVQWVGDLSTGIVAACLENSLHIYEPAN</sequence>
<keyword evidence="6 15" id="KW-0808">Transferase</keyword>
<dbReference type="Gene3D" id="3.30.40.10">
    <property type="entry name" value="Zinc/RING finger domain, C3HC4 (zinc finger)"/>
    <property type="match status" value="1"/>
</dbReference>
<keyword evidence="11 15" id="KW-0508">mRNA splicing</keyword>
<keyword evidence="5 15" id="KW-0507">mRNA processing</keyword>
<dbReference type="InterPro" id="IPR003613">
    <property type="entry name" value="Ubox_domain"/>
</dbReference>
<proteinExistence type="inferred from homology"/>
<dbReference type="GO" id="GO:0005737">
    <property type="term" value="C:cytoplasm"/>
    <property type="evidence" value="ECO:0007669"/>
    <property type="project" value="TreeGrafter"/>
</dbReference>
<dbReference type="InterPro" id="IPR015943">
    <property type="entry name" value="WD40/YVTN_repeat-like_dom_sf"/>
</dbReference>
<dbReference type="InterPro" id="IPR038959">
    <property type="entry name" value="Prp19"/>
</dbReference>
<evidence type="ECO:0000256" key="1">
    <source>
        <dbReference type="ARBA" id="ARBA00004123"/>
    </source>
</evidence>
<dbReference type="CDD" id="cd16656">
    <property type="entry name" value="RING-Ubox_PRP19"/>
    <property type="match status" value="1"/>
</dbReference>
<keyword evidence="18" id="KW-1185">Reference proteome</keyword>
<evidence type="ECO:0000256" key="2">
    <source>
        <dbReference type="ARBA" id="ARBA00004906"/>
    </source>
</evidence>
<dbReference type="SMART" id="SM00320">
    <property type="entry name" value="WD40"/>
    <property type="match status" value="6"/>
</dbReference>
<evidence type="ECO:0000256" key="4">
    <source>
        <dbReference type="ARBA" id="ARBA00022574"/>
    </source>
</evidence>
<feature type="repeat" description="WD" evidence="14">
    <location>
        <begin position="380"/>
        <end position="414"/>
    </location>
</feature>
<keyword evidence="12 15" id="KW-0234">DNA repair</keyword>
<evidence type="ECO:0000256" key="15">
    <source>
        <dbReference type="RuleBase" id="RU367101"/>
    </source>
</evidence>
<comment type="similarity">
    <text evidence="3 15">Belongs to the WD repeat PRP19 family.</text>
</comment>
<evidence type="ECO:0000256" key="7">
    <source>
        <dbReference type="ARBA" id="ARBA00022728"/>
    </source>
</evidence>
<comment type="catalytic activity">
    <reaction evidence="15">
        <text>S-ubiquitinyl-[E2 ubiquitin-conjugating enzyme]-L-cysteine + [acceptor protein]-L-lysine = [E2 ubiquitin-conjugating enzyme]-L-cysteine + N(6)-ubiquitinyl-[acceptor protein]-L-lysine.</text>
        <dbReference type="EC" id="2.3.2.27"/>
    </reaction>
</comment>
<dbReference type="EC" id="2.3.2.27" evidence="15"/>
<evidence type="ECO:0000256" key="3">
    <source>
        <dbReference type="ARBA" id="ARBA00006388"/>
    </source>
</evidence>
<evidence type="ECO:0000313" key="17">
    <source>
        <dbReference type="EMBL" id="KAJ1999028.1"/>
    </source>
</evidence>
<feature type="repeat" description="WD" evidence="14">
    <location>
        <begin position="273"/>
        <end position="308"/>
    </location>
</feature>
<accession>A0A9W8BB46</accession>
<dbReference type="Proteomes" id="UP001150907">
    <property type="component" value="Unassembled WGS sequence"/>
</dbReference>
<evidence type="ECO:0000256" key="5">
    <source>
        <dbReference type="ARBA" id="ARBA00022664"/>
    </source>
</evidence>
<comment type="caution">
    <text evidence="17">The sequence shown here is derived from an EMBL/GenBank/DDBJ whole genome shotgun (WGS) entry which is preliminary data.</text>
</comment>
<dbReference type="InterPro" id="IPR055340">
    <property type="entry name" value="RING-Ubox_PRP19"/>
</dbReference>
<dbReference type="GO" id="GO:0061630">
    <property type="term" value="F:ubiquitin protein ligase activity"/>
    <property type="evidence" value="ECO:0007669"/>
    <property type="project" value="UniProtKB-UniRule"/>
</dbReference>
<keyword evidence="7 15" id="KW-0747">Spliceosome</keyword>
<keyword evidence="4 14" id="KW-0853">WD repeat</keyword>
<protein>
    <recommendedName>
        <fullName evidence="15">Pre-mRNA-processing factor 19</fullName>
        <ecNumber evidence="15">2.3.2.27</ecNumber>
    </recommendedName>
</protein>
<organism evidence="17 18">
    <name type="scientific">Coemansia thaxteri</name>
    <dbReference type="NCBI Taxonomy" id="2663907"/>
    <lineage>
        <taxon>Eukaryota</taxon>
        <taxon>Fungi</taxon>
        <taxon>Fungi incertae sedis</taxon>
        <taxon>Zoopagomycota</taxon>
        <taxon>Kickxellomycotina</taxon>
        <taxon>Kickxellomycetes</taxon>
        <taxon>Kickxellales</taxon>
        <taxon>Kickxellaceae</taxon>
        <taxon>Coemansia</taxon>
    </lineage>
</organism>
<dbReference type="GO" id="GO:0070534">
    <property type="term" value="P:protein K63-linked ubiquitination"/>
    <property type="evidence" value="ECO:0007669"/>
    <property type="project" value="UniProtKB-UniRule"/>
</dbReference>
<dbReference type="OrthoDB" id="687049at2759"/>
<dbReference type="FunFam" id="3.30.40.10:FF:000027">
    <property type="entry name" value="Pre-mRNA-processing factor 19, putative"/>
    <property type="match status" value="1"/>
</dbReference>
<dbReference type="SUPFAM" id="SSF57850">
    <property type="entry name" value="RING/U-box"/>
    <property type="match status" value="1"/>
</dbReference>
<comment type="pathway">
    <text evidence="2 15">Protein modification; protein ubiquitination.</text>
</comment>
<evidence type="ECO:0000256" key="6">
    <source>
        <dbReference type="ARBA" id="ARBA00022679"/>
    </source>
</evidence>
<dbReference type="InterPro" id="IPR001680">
    <property type="entry name" value="WD40_rpt"/>
</dbReference>
<comment type="subcellular location">
    <subcellularLocation>
        <location evidence="1 15">Nucleus</location>
    </subcellularLocation>
</comment>
<keyword evidence="13 15" id="KW-0539">Nucleus</keyword>
<dbReference type="GO" id="GO:0071006">
    <property type="term" value="C:U2-type catalytic step 1 spliceosome"/>
    <property type="evidence" value="ECO:0007669"/>
    <property type="project" value="TreeGrafter"/>
</dbReference>
<dbReference type="GO" id="GO:0006281">
    <property type="term" value="P:DNA repair"/>
    <property type="evidence" value="ECO:0007669"/>
    <property type="project" value="UniProtKB-KW"/>
</dbReference>
<keyword evidence="8" id="KW-0677">Repeat</keyword>
<dbReference type="GO" id="GO:0000398">
    <property type="term" value="P:mRNA splicing, via spliceosome"/>
    <property type="evidence" value="ECO:0007669"/>
    <property type="project" value="InterPro"/>
</dbReference>
<comment type="subunit">
    <text evidence="15">Homotetramer.</text>
</comment>
<gene>
    <name evidence="17" type="ORF">H4R26_005225</name>
</gene>
<dbReference type="PROSITE" id="PS51698">
    <property type="entry name" value="U_BOX"/>
    <property type="match status" value="1"/>
</dbReference>
<comment type="function">
    <text evidence="15">Ubiquitin-protein ligase which is mainly involved pre-mRNA splicing and DNA repair. Required for pre-mRNA splicing as component of the spliceosome.</text>
</comment>
<evidence type="ECO:0000256" key="11">
    <source>
        <dbReference type="ARBA" id="ARBA00023187"/>
    </source>
</evidence>
<evidence type="ECO:0000256" key="14">
    <source>
        <dbReference type="PROSITE-ProRule" id="PRU00221"/>
    </source>
</evidence>
<evidence type="ECO:0000256" key="9">
    <source>
        <dbReference type="ARBA" id="ARBA00022763"/>
    </source>
</evidence>
<dbReference type="PROSITE" id="PS50082">
    <property type="entry name" value="WD_REPEATS_2"/>
    <property type="match status" value="2"/>
</dbReference>
<evidence type="ECO:0000313" key="18">
    <source>
        <dbReference type="Proteomes" id="UP001150907"/>
    </source>
</evidence>
<evidence type="ECO:0000256" key="8">
    <source>
        <dbReference type="ARBA" id="ARBA00022737"/>
    </source>
</evidence>
<keyword evidence="10 15" id="KW-0833">Ubl conjugation pathway</keyword>
<dbReference type="Pfam" id="PF00400">
    <property type="entry name" value="WD40"/>
    <property type="match status" value="4"/>
</dbReference>